<protein>
    <submittedName>
        <fullName evidence="6">ATP-binding cassette domain-containing protein</fullName>
    </submittedName>
</protein>
<evidence type="ECO:0000259" key="5">
    <source>
        <dbReference type="PROSITE" id="PS50893"/>
    </source>
</evidence>
<evidence type="ECO:0000313" key="7">
    <source>
        <dbReference type="Proteomes" id="UP001164706"/>
    </source>
</evidence>
<keyword evidence="4 6" id="KW-0067">ATP-binding</keyword>
<dbReference type="GO" id="GO:0055085">
    <property type="term" value="P:transmembrane transport"/>
    <property type="evidence" value="ECO:0007669"/>
    <property type="project" value="UniProtKB-ARBA"/>
</dbReference>
<dbReference type="Gene3D" id="3.40.50.300">
    <property type="entry name" value="P-loop containing nucleotide triphosphate hydrolases"/>
    <property type="match status" value="1"/>
</dbReference>
<dbReference type="PANTHER" id="PTHR43776:SF7">
    <property type="entry name" value="D,D-DIPEPTIDE TRANSPORT ATP-BINDING PROTEIN DDPF-RELATED"/>
    <property type="match status" value="1"/>
</dbReference>
<evidence type="ECO:0000256" key="4">
    <source>
        <dbReference type="ARBA" id="ARBA00022840"/>
    </source>
</evidence>
<keyword evidence="7" id="KW-1185">Reference proteome</keyword>
<gene>
    <name evidence="6" type="ORF">OVN18_11100</name>
</gene>
<dbReference type="KEGG" id="mdb:OVN18_11100"/>
<dbReference type="GO" id="GO:0005524">
    <property type="term" value="F:ATP binding"/>
    <property type="evidence" value="ECO:0007669"/>
    <property type="project" value="UniProtKB-KW"/>
</dbReference>
<dbReference type="InterPro" id="IPR050319">
    <property type="entry name" value="ABC_transp_ATP-bind"/>
</dbReference>
<dbReference type="InterPro" id="IPR003439">
    <property type="entry name" value="ABC_transporter-like_ATP-bd"/>
</dbReference>
<evidence type="ECO:0000256" key="1">
    <source>
        <dbReference type="ARBA" id="ARBA00005417"/>
    </source>
</evidence>
<sequence length="279" mass="29406">MTALAPRAALGVDEGDGAAVHVDDLSARYRAGAGRGHATALTGISLSIPVGGTLAVVGEAGSGKSTLARVIAGLTDRSREGGPQISGGGLRVLGIDVRHLRPRESDELALRVGYVPQDTAHVLDPHLTAGENVAVPLYERNAKLTRRVAGGIVAEAIDAMHLTLATIPKYPHELSRGQRQRVALARALVLDPDLLVADEPTSGVDATVRSSILDHLAEVQRRRGFTAFVVSSEIGEVRRLSERLAVLHRGTIVGMGAIDQVLDAPTHPYVERLAALGRR</sequence>
<dbReference type="PANTHER" id="PTHR43776">
    <property type="entry name" value="TRANSPORT ATP-BINDING PROTEIN"/>
    <property type="match status" value="1"/>
</dbReference>
<dbReference type="InterPro" id="IPR003593">
    <property type="entry name" value="AAA+_ATPase"/>
</dbReference>
<dbReference type="Proteomes" id="UP001164706">
    <property type="component" value="Chromosome"/>
</dbReference>
<evidence type="ECO:0000256" key="2">
    <source>
        <dbReference type="ARBA" id="ARBA00022448"/>
    </source>
</evidence>
<evidence type="ECO:0000313" key="6">
    <source>
        <dbReference type="EMBL" id="WAB81088.1"/>
    </source>
</evidence>
<proteinExistence type="inferred from homology"/>
<keyword evidence="2" id="KW-0813">Transport</keyword>
<dbReference type="SUPFAM" id="SSF52540">
    <property type="entry name" value="P-loop containing nucleoside triphosphate hydrolases"/>
    <property type="match status" value="1"/>
</dbReference>
<accession>A0A9E8MK74</accession>
<name>A0A9E8MK74_9MICO</name>
<evidence type="ECO:0000256" key="3">
    <source>
        <dbReference type="ARBA" id="ARBA00022741"/>
    </source>
</evidence>
<dbReference type="GO" id="GO:0016887">
    <property type="term" value="F:ATP hydrolysis activity"/>
    <property type="evidence" value="ECO:0007669"/>
    <property type="project" value="InterPro"/>
</dbReference>
<reference evidence="6" key="1">
    <citation type="submission" date="2022-11" db="EMBL/GenBank/DDBJ databases">
        <title>Description of Microcella daejonensis nov. sp, isolated from riverside soil.</title>
        <authorList>
            <person name="Molina K.M."/>
            <person name="Kim S.B."/>
        </authorList>
    </citation>
    <scope>NUCLEOTIDE SEQUENCE</scope>
    <source>
        <strain evidence="6">MMS21-STM12</strain>
    </source>
</reference>
<organism evidence="6 7">
    <name type="scientific">Microcella daejeonensis</name>
    <dbReference type="NCBI Taxonomy" id="2994971"/>
    <lineage>
        <taxon>Bacteria</taxon>
        <taxon>Bacillati</taxon>
        <taxon>Actinomycetota</taxon>
        <taxon>Actinomycetes</taxon>
        <taxon>Micrococcales</taxon>
        <taxon>Microbacteriaceae</taxon>
        <taxon>Microcella</taxon>
    </lineage>
</organism>
<comment type="similarity">
    <text evidence="1">Belongs to the ABC transporter superfamily.</text>
</comment>
<dbReference type="RefSeq" id="WP_267780845.1">
    <property type="nucleotide sequence ID" value="NZ_CP113089.1"/>
</dbReference>
<dbReference type="SMART" id="SM00382">
    <property type="entry name" value="AAA"/>
    <property type="match status" value="1"/>
</dbReference>
<dbReference type="Pfam" id="PF00005">
    <property type="entry name" value="ABC_tran"/>
    <property type="match status" value="1"/>
</dbReference>
<dbReference type="AlphaFoldDB" id="A0A9E8MK74"/>
<feature type="domain" description="ABC transporter" evidence="5">
    <location>
        <begin position="20"/>
        <end position="274"/>
    </location>
</feature>
<keyword evidence="3" id="KW-0547">Nucleotide-binding</keyword>
<dbReference type="InterPro" id="IPR027417">
    <property type="entry name" value="P-loop_NTPase"/>
</dbReference>
<dbReference type="EMBL" id="CP113089">
    <property type="protein sequence ID" value="WAB81088.1"/>
    <property type="molecule type" value="Genomic_DNA"/>
</dbReference>
<dbReference type="PROSITE" id="PS50893">
    <property type="entry name" value="ABC_TRANSPORTER_2"/>
    <property type="match status" value="1"/>
</dbReference>